<organism evidence="8 9">
    <name type="scientific">Isoptericola luteus</name>
    <dbReference type="NCBI Taxonomy" id="2879484"/>
    <lineage>
        <taxon>Bacteria</taxon>
        <taxon>Bacillati</taxon>
        <taxon>Actinomycetota</taxon>
        <taxon>Actinomycetes</taxon>
        <taxon>Micrococcales</taxon>
        <taxon>Promicromonosporaceae</taxon>
        <taxon>Isoptericola</taxon>
    </lineage>
</organism>
<evidence type="ECO:0000256" key="5">
    <source>
        <dbReference type="ARBA" id="ARBA00023295"/>
    </source>
</evidence>
<evidence type="ECO:0000256" key="7">
    <source>
        <dbReference type="SAM" id="MobiDB-lite"/>
    </source>
</evidence>
<keyword evidence="9" id="KW-1185">Reference proteome</keyword>
<comment type="catalytic activity">
    <reaction evidence="1 6">
        <text>The enzyme specifically hydrolyzes (1-&gt;4)-beta-D-galactosidic linkages in type I arabinogalactans.</text>
        <dbReference type="EC" id="3.2.1.89"/>
    </reaction>
</comment>
<proteinExistence type="inferred from homology"/>
<name>A0ABS7Z9W8_9MICO</name>
<evidence type="ECO:0000256" key="4">
    <source>
        <dbReference type="ARBA" id="ARBA00022801"/>
    </source>
</evidence>
<dbReference type="Proteomes" id="UP001319870">
    <property type="component" value="Unassembled WGS sequence"/>
</dbReference>
<dbReference type="Gene3D" id="2.60.120.260">
    <property type="entry name" value="Galactose-binding domain-like"/>
    <property type="match status" value="1"/>
</dbReference>
<comment type="caution">
    <text evidence="8">The sequence shown here is derived from an EMBL/GenBank/DDBJ whole genome shotgun (WGS) entry which is preliminary data.</text>
</comment>
<evidence type="ECO:0000256" key="1">
    <source>
        <dbReference type="ARBA" id="ARBA00001695"/>
    </source>
</evidence>
<dbReference type="Pfam" id="PF07745">
    <property type="entry name" value="Glyco_hydro_53"/>
    <property type="match status" value="1"/>
</dbReference>
<keyword evidence="4 6" id="KW-0378">Hydrolase</keyword>
<evidence type="ECO:0000256" key="3">
    <source>
        <dbReference type="ARBA" id="ARBA00012556"/>
    </source>
</evidence>
<dbReference type="SUPFAM" id="SSF51445">
    <property type="entry name" value="(Trans)glycosidases"/>
    <property type="match status" value="1"/>
</dbReference>
<dbReference type="InterPro" id="IPR017853">
    <property type="entry name" value="GH"/>
</dbReference>
<evidence type="ECO:0000313" key="8">
    <source>
        <dbReference type="EMBL" id="MCA5891848.1"/>
    </source>
</evidence>
<sequence length="558" mass="58655">MSGPAGRAALALVAAGALAATSVPTAPGAEAHRRPPVTLTNAGFTDGLRGWEVTGDRAAAKVEADGRTEPGRLTHWAADPYDVTTSQRVTGLRTGWWTASAWVKSGGLGATMLALECAGERHPRGHGHQGRHTQPRRPGETGRTAASHGSVTLPQTLQDDAWVRVTASAYSTGGACAVRVTTSDPDGGAWASVDDVAVERGRVTRDVRGGDLSGLAKNEDHGATYADVDGSPGDAVEILADHGMNLGRLKVWVDPADGYNEVTHVVAAARRIQAAGMDVMVDFHYSDRWTDPGAQGVPAAWAASSVEGMTAQLADHTREVMSALVDAGVDVAYAQVGNEINPGMLWPYGQTWDVAAGDGVDGAQWDTLAGFLTAGHDAVKEISPGTETILHLTNINNGIGSLTWWFDEVTARGVPFDVVGLSYYGYWHGSLADLQTAVSTLSARYDRDVLVVETAYPFTLADDEPAWENVIDLESELVAGYPATPEGQAAAFRAVQDVVAAAPGKRGRGAVYWEPAWTAVEGNGWDPEDPTSGNAWENQAVFDHDGRLLGPVAAALAP</sequence>
<dbReference type="PANTHER" id="PTHR34983">
    <property type="entry name" value="ARABINOGALACTAN ENDO-BETA-1,4-GALACTANASE A"/>
    <property type="match status" value="1"/>
</dbReference>
<dbReference type="EMBL" id="JAIXCQ010000001">
    <property type="protein sequence ID" value="MCA5891848.1"/>
    <property type="molecule type" value="Genomic_DNA"/>
</dbReference>
<feature type="compositionally biased region" description="Basic residues" evidence="7">
    <location>
        <begin position="123"/>
        <end position="135"/>
    </location>
</feature>
<keyword evidence="5 6" id="KW-0326">Glycosidase</keyword>
<evidence type="ECO:0000256" key="2">
    <source>
        <dbReference type="ARBA" id="ARBA00010687"/>
    </source>
</evidence>
<evidence type="ECO:0000256" key="6">
    <source>
        <dbReference type="RuleBase" id="RU361192"/>
    </source>
</evidence>
<evidence type="ECO:0000313" key="9">
    <source>
        <dbReference type="Proteomes" id="UP001319870"/>
    </source>
</evidence>
<feature type="region of interest" description="Disordered" evidence="7">
    <location>
        <begin position="121"/>
        <end position="152"/>
    </location>
</feature>
<reference evidence="8 9" key="1">
    <citation type="submission" date="2021-09" db="EMBL/GenBank/DDBJ databases">
        <title>Isoptericola luteus sp. nov., a novel bacterium isolated from Harbin, the capital city of Heilongjiang province.</title>
        <authorList>
            <person name="Li J."/>
        </authorList>
    </citation>
    <scope>NUCLEOTIDE SEQUENCE [LARGE SCALE GENOMIC DNA]</scope>
    <source>
        <strain evidence="8 9">NEAU-Y5</strain>
    </source>
</reference>
<dbReference type="PANTHER" id="PTHR34983:SF1">
    <property type="entry name" value="ARABINOGALACTAN ENDO-BETA-1,4-GALACTANASE A"/>
    <property type="match status" value="1"/>
</dbReference>
<gene>
    <name evidence="8" type="ORF">LEP48_00595</name>
</gene>
<dbReference type="Gene3D" id="3.20.20.80">
    <property type="entry name" value="Glycosidases"/>
    <property type="match status" value="1"/>
</dbReference>
<dbReference type="RefSeq" id="WP_225563573.1">
    <property type="nucleotide sequence ID" value="NZ_JAIXCQ010000001.1"/>
</dbReference>
<keyword evidence="6" id="KW-0732">Signal</keyword>
<accession>A0ABS7Z9W8</accession>
<feature type="signal peptide" evidence="6">
    <location>
        <begin position="1"/>
        <end position="19"/>
    </location>
</feature>
<protein>
    <recommendedName>
        <fullName evidence="3 6">Arabinogalactan endo-beta-1,4-galactanase</fullName>
        <ecNumber evidence="3 6">3.2.1.89</ecNumber>
    </recommendedName>
</protein>
<feature type="chain" id="PRO_5044999445" description="Arabinogalactan endo-beta-1,4-galactanase" evidence="6">
    <location>
        <begin position="20"/>
        <end position="558"/>
    </location>
</feature>
<comment type="similarity">
    <text evidence="2 6">Belongs to the glycosyl hydrolase 53 family.</text>
</comment>
<dbReference type="EC" id="3.2.1.89" evidence="3 6"/>
<dbReference type="InterPro" id="IPR011683">
    <property type="entry name" value="Glyco_hydro_53"/>
</dbReference>